<dbReference type="EMBL" id="KX855660">
    <property type="protein sequence ID" value="AQQ80395.1"/>
    <property type="molecule type" value="Genomic_DNA"/>
</dbReference>
<organism evidence="1 2">
    <name type="scientific">Betabaculovirus altermyunipunctae</name>
    <dbReference type="NCBI Taxonomy" id="3051996"/>
    <lineage>
        <taxon>Viruses</taxon>
        <taxon>Viruses incertae sedis</taxon>
        <taxon>Naldaviricetes</taxon>
        <taxon>Lefavirales</taxon>
        <taxon>Baculoviridae</taxon>
        <taxon>Betabaculovirus</taxon>
    </lineage>
</organism>
<dbReference type="Proteomes" id="UP000203651">
    <property type="component" value="Segment"/>
</dbReference>
<dbReference type="KEGG" id="vg:39105806"/>
<accession>A0A1S5YE74</accession>
<reference evidence="1 2" key="1">
    <citation type="journal article" date="2017" name="PLoS ONE">
        <title>The Complete Genome Sequence of a Second Distinct Betabaculovirus from the True Armyworm, Mythimna unipuncta.</title>
        <authorList>
            <person name="Harrison R.L."/>
            <person name="Rowley D.L."/>
            <person name="Mowery J."/>
            <person name="Bauchan G.R."/>
            <person name="Theilmann D.A."/>
            <person name="Rohrmann G.F."/>
            <person name="Erlandson M.A."/>
        </authorList>
    </citation>
    <scope>NUCLEOTIDE SEQUENCE [LARGE SCALE GENOMIC DNA]</scope>
    <source>
        <strain evidence="1">MyunGV#8</strain>
    </source>
</reference>
<keyword evidence="2" id="KW-1185">Reference proteome</keyword>
<name>A0A1S5YE74_9BBAC</name>
<evidence type="ECO:0000313" key="2">
    <source>
        <dbReference type="Proteomes" id="UP000203651"/>
    </source>
</evidence>
<dbReference type="RefSeq" id="YP_009345846.1">
    <property type="nucleotide sequence ID" value="NC_033780.2"/>
</dbReference>
<dbReference type="GeneID" id="39105806"/>
<dbReference type="Gene3D" id="2.80.10.50">
    <property type="match status" value="2"/>
</dbReference>
<sequence>MSLWLLWLSVAVCGAAEFAPKASLTFGSGHSLVYDLETYVYPRTPNQNAPIVSTTKYDNHTWYFYRDVKTDKYYARDDTCRFMCMNPCGTAFMSNVLVKHYCKFKIDSNDEHYKLYIPSSVGSSRRSYRYLVFDSKFNAVKGVIGMTNHTEIPFKFSIEPTRTNQTGCTRIGKMSAINLDAHSTTRCSLPRTTELVKGGEITKEIQVVSNIRYYYHLKMHGGYVTSSANIHPLIGDYSRFQKEMINVNVFVFRNTDTCNYLCLNKCGVVYMSLKHNSDCNIRIVDTTASGNVYLKFLRHDTYLAVDSDGNLTNSTSITYLNQVELDMTEIDDQRAYDEKCSVIRPDADAESDDACINVANRIGRSMLSTLFVYFVLKGV</sequence>
<dbReference type="SUPFAM" id="SSF50353">
    <property type="entry name" value="Cytokine"/>
    <property type="match status" value="2"/>
</dbReference>
<evidence type="ECO:0000313" key="1">
    <source>
        <dbReference type="EMBL" id="AQQ80395.1"/>
    </source>
</evidence>
<proteinExistence type="predicted"/>
<dbReference type="InterPro" id="IPR008996">
    <property type="entry name" value="IL1/FGF"/>
</dbReference>
<protein>
    <submittedName>
        <fullName evidence="1">FGF-2</fullName>
    </submittedName>
</protein>